<protein>
    <submittedName>
        <fullName evidence="2">Uncharacterized protein</fullName>
    </submittedName>
</protein>
<dbReference type="PANTHER" id="PTHR10773:SF19">
    <property type="match status" value="1"/>
</dbReference>
<keyword evidence="3" id="KW-1185">Reference proteome</keyword>
<name>A0A9Q1IBM8_SYNKA</name>
<dbReference type="AlphaFoldDB" id="A0A9Q1IBM8"/>
<accession>A0A9Q1IBM8</accession>
<feature type="region of interest" description="Disordered" evidence="1">
    <location>
        <begin position="56"/>
        <end position="122"/>
    </location>
</feature>
<evidence type="ECO:0000256" key="1">
    <source>
        <dbReference type="SAM" id="MobiDB-lite"/>
    </source>
</evidence>
<proteinExistence type="predicted"/>
<evidence type="ECO:0000313" key="3">
    <source>
        <dbReference type="Proteomes" id="UP001152622"/>
    </source>
</evidence>
<dbReference type="EMBL" id="JAINUF010000022">
    <property type="protein sequence ID" value="KAJ8333752.1"/>
    <property type="molecule type" value="Genomic_DNA"/>
</dbReference>
<comment type="caution">
    <text evidence="2">The sequence shown here is derived from an EMBL/GenBank/DDBJ whole genome shotgun (WGS) entry which is preliminary data.</text>
</comment>
<dbReference type="OrthoDB" id="8859298at2759"/>
<dbReference type="Proteomes" id="UP001152622">
    <property type="component" value="Chromosome 22"/>
</dbReference>
<gene>
    <name evidence="2" type="ORF">SKAU_G00410710</name>
</gene>
<sequence>MANFSRGKLLVEMALKRRLQDNEGLLQGQDWAILENFSLTEEDLFPGSLFPEYTSTPDSTLMSAPAPDDLTVPSLPEGEPILAPTSEPEGEPTLALTSEPEAEPTLAPTSEPTPRPPLREACGSKCRKTCSEKFSEERRRMIWGQFWSLTYVEKRAFVFHTVDKAPTATTHVCGEQRPSRRARSLVYRLVDDHHVPQRVCKLFYLSTLGYHPNNDSLVFSVIGNDLSTALAPPKDQRGKHVRVNKLDVKPLEEHIESFHPVISHYRREHAPFRRYLPSDITIKLMHSDFTEKGNTCSYETYRRVVKSKNISFAKLGEEECESCLKHKEHCKEDHTGETATNCESCQRWQKHIASARESRAEYRVDAERDVPHDTSIRSVDMQKVIMLPRMPGVKSAVFTKRIVAYHETFATVGNKATKKLNISVVWHEGVAGRSAKEVTSAYMAALQKERDVKHVVYWVDNCSAQNKNWCLLSSLVCVVNSDTIAAEDITIKFFESGHTFMSADSVHHGVELEMKSRPGGVVYDFEDFLSVVGNSNSRKVEVVELNNEGVLDWMDGHSTIKGRRMPKLADMKVVQLRRGSRSMYVKRAHGEEDFIECDFLQKKFSLQIPTTLRPEDKGIEETKKKDIIKTLCPLMPLTRRKFWSSLPVTLCQEE</sequence>
<reference evidence="2" key="1">
    <citation type="journal article" date="2023" name="Science">
        <title>Genome structures resolve the early diversification of teleost fishes.</title>
        <authorList>
            <person name="Parey E."/>
            <person name="Louis A."/>
            <person name="Montfort J."/>
            <person name="Bouchez O."/>
            <person name="Roques C."/>
            <person name="Iampietro C."/>
            <person name="Lluch J."/>
            <person name="Castinel A."/>
            <person name="Donnadieu C."/>
            <person name="Desvignes T."/>
            <person name="Floi Bucao C."/>
            <person name="Jouanno E."/>
            <person name="Wen M."/>
            <person name="Mejri S."/>
            <person name="Dirks R."/>
            <person name="Jansen H."/>
            <person name="Henkel C."/>
            <person name="Chen W.J."/>
            <person name="Zahm M."/>
            <person name="Cabau C."/>
            <person name="Klopp C."/>
            <person name="Thompson A.W."/>
            <person name="Robinson-Rechavi M."/>
            <person name="Braasch I."/>
            <person name="Lecointre G."/>
            <person name="Bobe J."/>
            <person name="Postlethwait J.H."/>
            <person name="Berthelot C."/>
            <person name="Roest Crollius H."/>
            <person name="Guiguen Y."/>
        </authorList>
    </citation>
    <scope>NUCLEOTIDE SEQUENCE</scope>
    <source>
        <strain evidence="2">WJC10195</strain>
    </source>
</reference>
<organism evidence="2 3">
    <name type="scientific">Synaphobranchus kaupii</name>
    <name type="common">Kaup's arrowtooth eel</name>
    <dbReference type="NCBI Taxonomy" id="118154"/>
    <lineage>
        <taxon>Eukaryota</taxon>
        <taxon>Metazoa</taxon>
        <taxon>Chordata</taxon>
        <taxon>Craniata</taxon>
        <taxon>Vertebrata</taxon>
        <taxon>Euteleostomi</taxon>
        <taxon>Actinopterygii</taxon>
        <taxon>Neopterygii</taxon>
        <taxon>Teleostei</taxon>
        <taxon>Anguilliformes</taxon>
        <taxon>Synaphobranchidae</taxon>
        <taxon>Synaphobranchus</taxon>
    </lineage>
</organism>
<dbReference type="PANTHER" id="PTHR10773">
    <property type="entry name" value="DNA-DIRECTED RNA POLYMERASES I, II, AND III SUBUNIT RPABC2"/>
    <property type="match status" value="1"/>
</dbReference>
<evidence type="ECO:0000313" key="2">
    <source>
        <dbReference type="EMBL" id="KAJ8333752.1"/>
    </source>
</evidence>